<dbReference type="EMBL" id="CP157484">
    <property type="protein sequence ID" value="XBO40378.1"/>
    <property type="molecule type" value="Genomic_DNA"/>
</dbReference>
<protein>
    <submittedName>
        <fullName evidence="2">Uncharacterized protein</fullName>
    </submittedName>
</protein>
<evidence type="ECO:0000313" key="2">
    <source>
        <dbReference type="EMBL" id="XBO40378.1"/>
    </source>
</evidence>
<keyword evidence="1" id="KW-1133">Transmembrane helix</keyword>
<evidence type="ECO:0000256" key="1">
    <source>
        <dbReference type="SAM" id="Phobius"/>
    </source>
</evidence>
<organism evidence="2">
    <name type="scientific">Alsobacter sp. KACC 23698</name>
    <dbReference type="NCBI Taxonomy" id="3149229"/>
    <lineage>
        <taxon>Bacteria</taxon>
        <taxon>Pseudomonadati</taxon>
        <taxon>Pseudomonadota</taxon>
        <taxon>Alphaproteobacteria</taxon>
        <taxon>Hyphomicrobiales</taxon>
        <taxon>Alsobacteraceae</taxon>
        <taxon>Alsobacter</taxon>
    </lineage>
</organism>
<feature type="transmembrane region" description="Helical" evidence="1">
    <location>
        <begin position="172"/>
        <end position="193"/>
    </location>
</feature>
<proteinExistence type="predicted"/>
<name>A0AAU7JJ16_9HYPH</name>
<dbReference type="AlphaFoldDB" id="A0AAU7JJ16"/>
<accession>A0AAU7JJ16</accession>
<sequence>MTVLFTMPDMRWTVVCQDNKDRWVWLYTFNSNGTVAWKDELNGMTGSGSWKLQGDQLVTTWKGSATTERWRMPIDTARWSGSCTMHGKFYSLSAVSRDVMDPVVPPSKFLTTKDEKDAFVARCNIAAGRLQQLQMLFMAFLGQIATSYSQAYEAHRGFLADLDRSMQIRNDLMVGFALAFLGGGLGGVVGATLKSAGDTDFMIDGIKDLAKFGVRGPGGVALRAPPSGRLPGLPDQFANALSTRAHTEMAAMAATINFWRETVSNGSEEVEKFDPVDTIVGALFISEPGVTVRLNSLPLIDVASLKNDFQRGFLVGWLETDAKNVTRIPTSRTEAHNKSILYGQNLGIANIQALVEKHIELFVD</sequence>
<dbReference type="RefSeq" id="WP_406857235.1">
    <property type="nucleotide sequence ID" value="NZ_CP157484.1"/>
</dbReference>
<reference evidence="2" key="1">
    <citation type="submission" date="2024-05" db="EMBL/GenBank/DDBJ databases">
        <authorList>
            <person name="Kim S."/>
            <person name="Heo J."/>
            <person name="Choi H."/>
            <person name="Choi Y."/>
            <person name="Kwon S.-W."/>
            <person name="Kim Y."/>
        </authorList>
    </citation>
    <scope>NUCLEOTIDE SEQUENCE</scope>
    <source>
        <strain evidence="2">KACC 23698</strain>
    </source>
</reference>
<keyword evidence="1" id="KW-0472">Membrane</keyword>
<keyword evidence="1" id="KW-0812">Transmembrane</keyword>
<gene>
    <name evidence="2" type="ORF">ABEG18_06270</name>
</gene>